<evidence type="ECO:0000313" key="2">
    <source>
        <dbReference type="Proteomes" id="UP001488805"/>
    </source>
</evidence>
<dbReference type="AlphaFoldDB" id="A0AAW1ET58"/>
<evidence type="ECO:0000313" key="1">
    <source>
        <dbReference type="EMBL" id="KAK9525904.1"/>
    </source>
</evidence>
<dbReference type="EMBL" id="JBCEZU010000134">
    <property type="protein sequence ID" value="KAK9525904.1"/>
    <property type="molecule type" value="Genomic_DNA"/>
</dbReference>
<proteinExistence type="predicted"/>
<dbReference type="Proteomes" id="UP001488805">
    <property type="component" value="Unassembled WGS sequence"/>
</dbReference>
<keyword evidence="2" id="KW-1185">Reference proteome</keyword>
<reference evidence="1 2" key="1">
    <citation type="journal article" date="2024" name="Genome Biol. Evol.">
        <title>Chromosome-level genome assembly of the viviparous eelpout Zoarces viviparus.</title>
        <authorList>
            <person name="Fuhrmann N."/>
            <person name="Brasseur M.V."/>
            <person name="Bakowski C.E."/>
            <person name="Podsiadlowski L."/>
            <person name="Prost S."/>
            <person name="Krehenwinkel H."/>
            <person name="Mayer C."/>
        </authorList>
    </citation>
    <scope>NUCLEOTIDE SEQUENCE [LARGE SCALE GENOMIC DNA]</scope>
    <source>
        <strain evidence="1">NO-MEL_2022_Ind0_liver</strain>
    </source>
</reference>
<sequence length="82" mass="8962">MAMCYGGDLSHPATIPAFIPGKPQTLHQAQTWWSRRAGQAERRDGRGVVDLEMSALPLSLTASRPLKFGLSMKTISFTRSSS</sequence>
<comment type="caution">
    <text evidence="1">The sequence shown here is derived from an EMBL/GenBank/DDBJ whole genome shotgun (WGS) entry which is preliminary data.</text>
</comment>
<gene>
    <name evidence="1" type="ORF">VZT92_016575</name>
</gene>
<protein>
    <submittedName>
        <fullName evidence="1">Uncharacterized protein</fullName>
    </submittedName>
</protein>
<accession>A0AAW1ET58</accession>
<organism evidence="1 2">
    <name type="scientific">Zoarces viviparus</name>
    <name type="common">Viviparous eelpout</name>
    <name type="synonym">Blennius viviparus</name>
    <dbReference type="NCBI Taxonomy" id="48416"/>
    <lineage>
        <taxon>Eukaryota</taxon>
        <taxon>Metazoa</taxon>
        <taxon>Chordata</taxon>
        <taxon>Craniata</taxon>
        <taxon>Vertebrata</taxon>
        <taxon>Euteleostomi</taxon>
        <taxon>Actinopterygii</taxon>
        <taxon>Neopterygii</taxon>
        <taxon>Teleostei</taxon>
        <taxon>Neoteleostei</taxon>
        <taxon>Acanthomorphata</taxon>
        <taxon>Eupercaria</taxon>
        <taxon>Perciformes</taxon>
        <taxon>Cottioidei</taxon>
        <taxon>Zoarcales</taxon>
        <taxon>Zoarcidae</taxon>
        <taxon>Zoarcinae</taxon>
        <taxon>Zoarces</taxon>
    </lineage>
</organism>
<name>A0AAW1ET58_ZOAVI</name>